<dbReference type="InterPro" id="IPR002654">
    <property type="entry name" value="Glyco_trans_25"/>
</dbReference>
<dbReference type="Pfam" id="PF01755">
    <property type="entry name" value="Glyco_transf_25"/>
    <property type="match status" value="1"/>
</dbReference>
<evidence type="ECO:0000259" key="1">
    <source>
        <dbReference type="Pfam" id="PF01755"/>
    </source>
</evidence>
<feature type="domain" description="Glycosyl transferase family 25" evidence="1">
    <location>
        <begin position="10"/>
        <end position="72"/>
    </location>
</feature>
<accession>A0A9N9HZB2</accession>
<organism evidence="2 3">
    <name type="scientific">Funneliformis caledonium</name>
    <dbReference type="NCBI Taxonomy" id="1117310"/>
    <lineage>
        <taxon>Eukaryota</taxon>
        <taxon>Fungi</taxon>
        <taxon>Fungi incertae sedis</taxon>
        <taxon>Mucoromycota</taxon>
        <taxon>Glomeromycotina</taxon>
        <taxon>Glomeromycetes</taxon>
        <taxon>Glomerales</taxon>
        <taxon>Glomeraceae</taxon>
        <taxon>Funneliformis</taxon>
    </lineage>
</organism>
<dbReference type="Proteomes" id="UP000789570">
    <property type="component" value="Unassembled WGS sequence"/>
</dbReference>
<dbReference type="AlphaFoldDB" id="A0A9N9HZB2"/>
<sequence length="125" mass="14527">MKVIANVFSLDFDFFKAISNNSETFNEYKNDLTPSYKACYVSYYKVWKLIALQKYESALILEENVDIEMSISSIVFKVYCGLPGNWEMLLKELVDPKDLIDVELVYRIKVRNITSYSLEPSAIIQ</sequence>
<proteinExistence type="predicted"/>
<name>A0A9N9HZB2_9GLOM</name>
<protein>
    <submittedName>
        <fullName evidence="2">11410_t:CDS:1</fullName>
    </submittedName>
</protein>
<comment type="caution">
    <text evidence="2">The sequence shown here is derived from an EMBL/GenBank/DDBJ whole genome shotgun (WGS) entry which is preliminary data.</text>
</comment>
<reference evidence="2" key="1">
    <citation type="submission" date="2021-06" db="EMBL/GenBank/DDBJ databases">
        <authorList>
            <person name="Kallberg Y."/>
            <person name="Tangrot J."/>
            <person name="Rosling A."/>
        </authorList>
    </citation>
    <scope>NUCLEOTIDE SEQUENCE</scope>
    <source>
        <strain evidence="2">UK204</strain>
    </source>
</reference>
<dbReference type="EMBL" id="CAJVPQ010009090">
    <property type="protein sequence ID" value="CAG8712580.1"/>
    <property type="molecule type" value="Genomic_DNA"/>
</dbReference>
<gene>
    <name evidence="2" type="ORF">FCALED_LOCUS13999</name>
</gene>
<dbReference type="OrthoDB" id="2326236at2759"/>
<evidence type="ECO:0000313" key="3">
    <source>
        <dbReference type="Proteomes" id="UP000789570"/>
    </source>
</evidence>
<keyword evidence="3" id="KW-1185">Reference proteome</keyword>
<evidence type="ECO:0000313" key="2">
    <source>
        <dbReference type="EMBL" id="CAG8712580.1"/>
    </source>
</evidence>